<evidence type="ECO:0000313" key="5">
    <source>
        <dbReference type="EMBL" id="AAQ18731.1"/>
    </source>
</evidence>
<dbReference type="SUPFAM" id="SSF54570">
    <property type="entry name" value="Ribosomal protein S19"/>
    <property type="match status" value="1"/>
</dbReference>
<keyword evidence="2 4" id="KW-0689">Ribosomal protein</keyword>
<keyword evidence="3 4" id="KW-0687">Ribonucleoprotein</keyword>
<comment type="similarity">
    <text evidence="1 4">Belongs to the universal ribosomal protein uS19 family.</text>
</comment>
<dbReference type="GO" id="GO:1990904">
    <property type="term" value="C:ribonucleoprotein complex"/>
    <property type="evidence" value="ECO:0007669"/>
    <property type="project" value="UniProtKB-KW"/>
</dbReference>
<dbReference type="PROSITE" id="PS00323">
    <property type="entry name" value="RIBOSOMAL_S19"/>
    <property type="match status" value="1"/>
</dbReference>
<dbReference type="GO" id="GO:0000028">
    <property type="term" value="P:ribosomal small subunit assembly"/>
    <property type="evidence" value="ECO:0007669"/>
    <property type="project" value="TreeGrafter"/>
</dbReference>
<evidence type="ECO:0000256" key="3">
    <source>
        <dbReference type="ARBA" id="ARBA00023274"/>
    </source>
</evidence>
<keyword evidence="5" id="KW-0496">Mitochondrion</keyword>
<dbReference type="GO" id="GO:0005737">
    <property type="term" value="C:cytoplasm"/>
    <property type="evidence" value="ECO:0007669"/>
    <property type="project" value="UniProtKB-ARBA"/>
</dbReference>
<dbReference type="GO" id="GO:0005840">
    <property type="term" value="C:ribosome"/>
    <property type="evidence" value="ECO:0007669"/>
    <property type="project" value="UniProtKB-KW"/>
</dbReference>
<dbReference type="GO" id="GO:0006412">
    <property type="term" value="P:translation"/>
    <property type="evidence" value="ECO:0007669"/>
    <property type="project" value="InterPro"/>
</dbReference>
<geneLocation type="mitochondrion" evidence="5"/>
<protein>
    <submittedName>
        <fullName evidence="5">Ribosomal protein S19</fullName>
    </submittedName>
</protein>
<dbReference type="GO" id="GO:0003723">
    <property type="term" value="F:RNA binding"/>
    <property type="evidence" value="ECO:0007669"/>
    <property type="project" value="InterPro"/>
</dbReference>
<proteinExistence type="inferred from homology"/>
<dbReference type="Pfam" id="PF00203">
    <property type="entry name" value="Ribosomal_S19"/>
    <property type="match status" value="1"/>
</dbReference>
<accession>Q6UVU3</accession>
<dbReference type="RefSeq" id="YP_025772.1">
    <property type="nucleotide sequence ID" value="NC_005926.1"/>
</dbReference>
<dbReference type="Gene3D" id="3.30.860.10">
    <property type="entry name" value="30s Ribosomal Protein S19, Chain A"/>
    <property type="match status" value="1"/>
</dbReference>
<dbReference type="PRINTS" id="PR00975">
    <property type="entry name" value="RIBOSOMALS19"/>
</dbReference>
<dbReference type="PIRSF" id="PIRSF002144">
    <property type="entry name" value="Ribosomal_S19"/>
    <property type="match status" value="1"/>
</dbReference>
<reference evidence="5" key="2">
    <citation type="journal article" date="2004" name="Mol. Biol. Evol.">
        <title>The complete mitochondrial DNA sequence of the green alga Pseudendoclonium akinetum (Ulvophyceae) highlights distinctive evolutionary trends in the chlorophyta and suggests a sister-group relationship between the Ulvophyceae and Chlorophyceae.</title>
        <authorList>
            <person name="Pombert J.F."/>
            <person name="Otis C."/>
            <person name="Lemieux C."/>
            <person name="Turmel M."/>
        </authorList>
    </citation>
    <scope>NUCLEOTIDE SEQUENCE</scope>
    <source>
        <strain evidence="5">UTEX 1912</strain>
    </source>
</reference>
<dbReference type="HAMAP" id="MF_00531">
    <property type="entry name" value="Ribosomal_uS19"/>
    <property type="match status" value="1"/>
</dbReference>
<gene>
    <name evidence="5" type="primary">rps19</name>
</gene>
<reference evidence="5" key="1">
    <citation type="submission" date="2003-08" db="EMBL/GenBank/DDBJ databases">
        <authorList>
            <person name="Pombert J.-F."/>
            <person name="Otis C."/>
            <person name="Lemieux C."/>
            <person name="Turmel M."/>
        </authorList>
    </citation>
    <scope>NUCLEOTIDE SEQUENCE</scope>
    <source>
        <strain evidence="5">UTEX 1912</strain>
    </source>
</reference>
<evidence type="ECO:0000256" key="1">
    <source>
        <dbReference type="ARBA" id="ARBA00007345"/>
    </source>
</evidence>
<dbReference type="InterPro" id="IPR023575">
    <property type="entry name" value="Ribosomal_uS19_SF"/>
</dbReference>
<dbReference type="EMBL" id="AY359242">
    <property type="protein sequence ID" value="AAQ18731.1"/>
    <property type="molecule type" value="Genomic_DNA"/>
</dbReference>
<dbReference type="InterPro" id="IPR002222">
    <property type="entry name" value="Ribosomal_uS19"/>
</dbReference>
<dbReference type="GO" id="GO:0003735">
    <property type="term" value="F:structural constituent of ribosome"/>
    <property type="evidence" value="ECO:0007669"/>
    <property type="project" value="InterPro"/>
</dbReference>
<evidence type="ECO:0000256" key="4">
    <source>
        <dbReference type="RuleBase" id="RU003485"/>
    </source>
</evidence>
<name>Q6UVU3_TUPAK</name>
<organism evidence="5">
    <name type="scientific">Tupiella akineta</name>
    <name type="common">Green alga</name>
    <name type="synonym">Pseudendoclonium akinetum</name>
    <dbReference type="NCBI Taxonomy" id="160070"/>
    <lineage>
        <taxon>Eukaryota</taxon>
        <taxon>Viridiplantae</taxon>
        <taxon>Chlorophyta</taxon>
        <taxon>core chlorophytes</taxon>
        <taxon>Ulvophyceae</taxon>
        <taxon>OUU clade</taxon>
        <taxon>Ulotrichales</taxon>
        <taxon>Tupiellaceae</taxon>
        <taxon>Tupiella</taxon>
    </lineage>
</organism>
<dbReference type="PANTHER" id="PTHR11880">
    <property type="entry name" value="RIBOSOMAL PROTEIN S19P FAMILY MEMBER"/>
    <property type="match status" value="1"/>
</dbReference>
<dbReference type="PANTHER" id="PTHR11880:SF8">
    <property type="entry name" value="SMALL RIBOSOMAL SUBUNIT PROTEIN US19M"/>
    <property type="match status" value="1"/>
</dbReference>
<dbReference type="AlphaFoldDB" id="Q6UVU3"/>
<evidence type="ECO:0000256" key="2">
    <source>
        <dbReference type="ARBA" id="ARBA00022980"/>
    </source>
</evidence>
<dbReference type="GeneID" id="2847025"/>
<sequence length="116" mass="12948">MTRSTYKLPYIARSLKRIGDLKNGLFGPLAEVPKQGTTAQKQAPNKGGSTWLQTAPHIQVYQRSSTIVPGMIGNTVKIHTGHKFVKLSITEHTVGYKLGEFAPTKKRALYKKKKKR</sequence>
<dbReference type="InterPro" id="IPR020934">
    <property type="entry name" value="Ribosomal_uS19_CS"/>
</dbReference>